<comment type="caution">
    <text evidence="3">The sequence shown here is derived from an EMBL/GenBank/DDBJ whole genome shotgun (WGS) entry which is preliminary data.</text>
</comment>
<organism evidence="3 4">
    <name type="scientific">Mortierella alpina</name>
    <name type="common">Oleaginous fungus</name>
    <name type="synonym">Mortierella renispora</name>
    <dbReference type="NCBI Taxonomy" id="64518"/>
    <lineage>
        <taxon>Eukaryota</taxon>
        <taxon>Fungi</taxon>
        <taxon>Fungi incertae sedis</taxon>
        <taxon>Mucoromycota</taxon>
        <taxon>Mortierellomycotina</taxon>
        <taxon>Mortierellomycetes</taxon>
        <taxon>Mortierellales</taxon>
        <taxon>Mortierellaceae</taxon>
        <taxon>Mortierella</taxon>
    </lineage>
</organism>
<feature type="signal peptide" evidence="1">
    <location>
        <begin position="1"/>
        <end position="15"/>
    </location>
</feature>
<accession>A0A9P8A6C5</accession>
<feature type="non-terminal residue" evidence="3">
    <location>
        <position position="1"/>
    </location>
</feature>
<dbReference type="PANTHER" id="PTHR43194:SF2">
    <property type="entry name" value="PEROXISOMAL MEMBRANE PROTEIN LPX1"/>
    <property type="match status" value="1"/>
</dbReference>
<dbReference type="InterPro" id="IPR050228">
    <property type="entry name" value="Carboxylesterase_BioH"/>
</dbReference>
<protein>
    <recommendedName>
        <fullName evidence="2">AB hydrolase-1 domain-containing protein</fullName>
    </recommendedName>
</protein>
<evidence type="ECO:0000313" key="4">
    <source>
        <dbReference type="Proteomes" id="UP000717515"/>
    </source>
</evidence>
<dbReference type="SUPFAM" id="SSF53474">
    <property type="entry name" value="alpha/beta-Hydrolases"/>
    <property type="match status" value="1"/>
</dbReference>
<dbReference type="Proteomes" id="UP000717515">
    <property type="component" value="Unassembled WGS sequence"/>
</dbReference>
<evidence type="ECO:0000256" key="1">
    <source>
        <dbReference type="SAM" id="SignalP"/>
    </source>
</evidence>
<keyword evidence="1" id="KW-0732">Signal</keyword>
<feature type="chain" id="PRO_5040453194" description="AB hydrolase-1 domain-containing protein" evidence="1">
    <location>
        <begin position="16"/>
        <end position="342"/>
    </location>
</feature>
<name>A0A9P8A6C5_MORAP</name>
<dbReference type="InterPro" id="IPR029058">
    <property type="entry name" value="AB_hydrolase_fold"/>
</dbReference>
<feature type="domain" description="AB hydrolase-1" evidence="2">
    <location>
        <begin position="86"/>
        <end position="330"/>
    </location>
</feature>
<evidence type="ECO:0000259" key="2">
    <source>
        <dbReference type="Pfam" id="PF00561"/>
    </source>
</evidence>
<dbReference type="PANTHER" id="PTHR43194">
    <property type="entry name" value="HYDROLASE ALPHA/BETA FOLD FAMILY"/>
    <property type="match status" value="1"/>
</dbReference>
<dbReference type="InterPro" id="IPR000073">
    <property type="entry name" value="AB_hydrolase_1"/>
</dbReference>
<dbReference type="AlphaFoldDB" id="A0A9P8A6C5"/>
<dbReference type="EMBL" id="JAIFTL010000110">
    <property type="protein sequence ID" value="KAG9323216.1"/>
    <property type="molecule type" value="Genomic_DNA"/>
</dbReference>
<gene>
    <name evidence="3" type="ORF">KVV02_007948</name>
</gene>
<dbReference type="Gene3D" id="3.40.50.1820">
    <property type="entry name" value="alpha/beta hydrolase"/>
    <property type="match status" value="1"/>
</dbReference>
<dbReference type="Pfam" id="PF00561">
    <property type="entry name" value="Abhydrolase_1"/>
    <property type="match status" value="1"/>
</dbReference>
<sequence>PSMVATVSFLTVTAAALVGLGARKIYRSITAERGLPLPSLRAVAQQLGRKCAYPEDYFPGGAYAELPFGETHYFLFGPDNGKKVQPVVFIHGLSTPASVYSKVARHMAESGHRVLLYDLYSRGYSVGPPVDHDPLFYVSQLDSLLQHVGWKKCNFVGLSLGGAIVASYAYRFPESVESISFIAPGGLLLPSEVPWIGKIFAAPYSEDIFSHKSMRSYFSAKNIESMKAEFKDEKCVPSSVEEATEILALQFRHHAGYPRGLMSTLKYFPLTGLQTQYAALQQQSFPVQLIWGTKDTVIRATTVKTFQELVPRGMVTVLEGATHSLVMTHPDAIIGRLEGFLL</sequence>
<proteinExistence type="predicted"/>
<reference evidence="3" key="1">
    <citation type="submission" date="2021-07" db="EMBL/GenBank/DDBJ databases">
        <title>Draft genome of Mortierella alpina, strain LL118, isolated from an aspen leaf litter sample.</title>
        <authorList>
            <person name="Yang S."/>
            <person name="Vinatzer B.A."/>
        </authorList>
    </citation>
    <scope>NUCLEOTIDE SEQUENCE</scope>
    <source>
        <strain evidence="3">LL118</strain>
    </source>
</reference>
<evidence type="ECO:0000313" key="3">
    <source>
        <dbReference type="EMBL" id="KAG9323216.1"/>
    </source>
</evidence>